<evidence type="ECO:0000256" key="4">
    <source>
        <dbReference type="ARBA" id="ARBA00022781"/>
    </source>
</evidence>
<dbReference type="EMBL" id="GDJX01007721">
    <property type="protein sequence ID" value="JAT60215.1"/>
    <property type="molecule type" value="Transcribed_RNA"/>
</dbReference>
<keyword evidence="5" id="KW-0406">Ion transport</keyword>
<dbReference type="InterPro" id="IPR000711">
    <property type="entry name" value="ATPase_OSCP/dsu"/>
</dbReference>
<evidence type="ECO:0000256" key="2">
    <source>
        <dbReference type="ARBA" id="ARBA00007046"/>
    </source>
</evidence>
<name>A0A1D1YZY3_9ARAE</name>
<evidence type="ECO:0000256" key="7">
    <source>
        <dbReference type="ARBA" id="ARBA00023310"/>
    </source>
</evidence>
<evidence type="ECO:0000256" key="5">
    <source>
        <dbReference type="ARBA" id="ARBA00023065"/>
    </source>
</evidence>
<dbReference type="InterPro" id="IPR026015">
    <property type="entry name" value="ATP_synth_OSCP/delta_N_sf"/>
</dbReference>
<gene>
    <name evidence="9" type="primary">ATP5O</name>
    <name evidence="9" type="ORF">g.23581</name>
</gene>
<sequence>PAFFFVGGMASFTSFNLAKQVLISVPKLARGYATPASNKVVKVPLTLHGIEGRYATALFGAASKQGTLENVENELKKIKLAIDKSVDIRNFLEDPSLSRENKKAGVQELLKGEKYSETTKNFFIVLAENGRLAVTTKIIDAYQSLMTANRGEVPVSIISVKELDPKILEKLKTSLVKFLDPGQKIMISNKINPSILGGLVVEIGNDKTIDLSVASKLAKLNKLLTDTI</sequence>
<reference evidence="9" key="1">
    <citation type="submission" date="2015-07" db="EMBL/GenBank/DDBJ databases">
        <title>Transcriptome Assembly of Anthurium amnicola.</title>
        <authorList>
            <person name="Suzuki J."/>
        </authorList>
    </citation>
    <scope>NUCLEOTIDE SEQUENCE</scope>
</reference>
<dbReference type="Gene3D" id="1.10.520.20">
    <property type="entry name" value="N-terminal domain of the delta subunit of the F1F0-ATP synthase"/>
    <property type="match status" value="1"/>
</dbReference>
<organism evidence="9">
    <name type="scientific">Anthurium amnicola</name>
    <dbReference type="NCBI Taxonomy" id="1678845"/>
    <lineage>
        <taxon>Eukaryota</taxon>
        <taxon>Viridiplantae</taxon>
        <taxon>Streptophyta</taxon>
        <taxon>Embryophyta</taxon>
        <taxon>Tracheophyta</taxon>
        <taxon>Spermatophyta</taxon>
        <taxon>Magnoliopsida</taxon>
        <taxon>Liliopsida</taxon>
        <taxon>Araceae</taxon>
        <taxon>Pothoideae</taxon>
        <taxon>Potheae</taxon>
        <taxon>Anthurium</taxon>
    </lineage>
</organism>
<keyword evidence="4" id="KW-0375">Hydrogen ion transport</keyword>
<evidence type="ECO:0000256" key="6">
    <source>
        <dbReference type="ARBA" id="ARBA00023136"/>
    </source>
</evidence>
<evidence type="ECO:0000256" key="3">
    <source>
        <dbReference type="ARBA" id="ARBA00022448"/>
    </source>
</evidence>
<protein>
    <submittedName>
        <fullName evidence="9">ATP synthase subunit O, mitochondrial</fullName>
    </submittedName>
</protein>
<evidence type="ECO:0000256" key="1">
    <source>
        <dbReference type="ARBA" id="ARBA00004370"/>
    </source>
</evidence>
<proteinExistence type="inferred from homology"/>
<dbReference type="Pfam" id="PF00213">
    <property type="entry name" value="OSCP"/>
    <property type="match status" value="1"/>
</dbReference>
<dbReference type="HAMAP" id="MF_01416">
    <property type="entry name" value="ATP_synth_delta_bact"/>
    <property type="match status" value="1"/>
</dbReference>
<evidence type="ECO:0000256" key="8">
    <source>
        <dbReference type="SAM" id="Coils"/>
    </source>
</evidence>
<dbReference type="PRINTS" id="PR00125">
    <property type="entry name" value="ATPASEDELTA"/>
</dbReference>
<dbReference type="GO" id="GO:0016020">
    <property type="term" value="C:membrane"/>
    <property type="evidence" value="ECO:0007669"/>
    <property type="project" value="UniProtKB-SubCell"/>
</dbReference>
<keyword evidence="6" id="KW-0472">Membrane</keyword>
<comment type="similarity">
    <text evidence="2">Belongs to the ATPase delta chain family.</text>
</comment>
<dbReference type="NCBIfam" id="TIGR01145">
    <property type="entry name" value="ATP_synt_delta"/>
    <property type="match status" value="1"/>
</dbReference>
<keyword evidence="3" id="KW-0813">Transport</keyword>
<dbReference type="GO" id="GO:0046933">
    <property type="term" value="F:proton-transporting ATP synthase activity, rotational mechanism"/>
    <property type="evidence" value="ECO:0007669"/>
    <property type="project" value="InterPro"/>
</dbReference>
<evidence type="ECO:0000313" key="9">
    <source>
        <dbReference type="EMBL" id="JAT60215.1"/>
    </source>
</evidence>
<dbReference type="AlphaFoldDB" id="A0A1D1YZY3"/>
<dbReference type="SUPFAM" id="SSF47928">
    <property type="entry name" value="N-terminal domain of the delta subunit of the F1F0-ATP synthase"/>
    <property type="match status" value="1"/>
</dbReference>
<dbReference type="PANTHER" id="PTHR11910">
    <property type="entry name" value="ATP SYNTHASE DELTA CHAIN"/>
    <property type="match status" value="1"/>
</dbReference>
<keyword evidence="8" id="KW-0175">Coiled coil</keyword>
<accession>A0A1D1YZY3</accession>
<dbReference type="PROSITE" id="PS00389">
    <property type="entry name" value="ATPASE_DELTA"/>
    <property type="match status" value="1"/>
</dbReference>
<comment type="subcellular location">
    <subcellularLocation>
        <location evidence="1">Membrane</location>
    </subcellularLocation>
</comment>
<dbReference type="InterPro" id="IPR020781">
    <property type="entry name" value="ATPase_OSCP/d_CS"/>
</dbReference>
<feature type="coiled-coil region" evidence="8">
    <location>
        <begin position="61"/>
        <end position="88"/>
    </location>
</feature>
<feature type="non-terminal residue" evidence="9">
    <location>
        <position position="1"/>
    </location>
</feature>
<keyword evidence="7" id="KW-0066">ATP synthesis</keyword>